<dbReference type="Pfam" id="PF06966">
    <property type="entry name" value="DUF1295"/>
    <property type="match status" value="1"/>
</dbReference>
<evidence type="ECO:0000313" key="3">
    <source>
        <dbReference type="Proteomes" id="UP000271708"/>
    </source>
</evidence>
<feature type="transmembrane region" description="Helical" evidence="1">
    <location>
        <begin position="40"/>
        <end position="59"/>
    </location>
</feature>
<keyword evidence="1" id="KW-0472">Membrane</keyword>
<protein>
    <submittedName>
        <fullName evidence="2">DUF1295 domain-containing protein</fullName>
    </submittedName>
</protein>
<organism evidence="2 3">
    <name type="scientific">Janibacter melonis</name>
    <dbReference type="NCBI Taxonomy" id="262209"/>
    <lineage>
        <taxon>Bacteria</taxon>
        <taxon>Bacillati</taxon>
        <taxon>Actinomycetota</taxon>
        <taxon>Actinomycetes</taxon>
        <taxon>Micrococcales</taxon>
        <taxon>Intrasporangiaceae</taxon>
        <taxon>Janibacter</taxon>
    </lineage>
</organism>
<sequence>MTSALPWGDVALNLGVSVLATAVFIGVIMATAVAIKNHSIIDIFWGPGFVVVAVVSYLLSAGSGGDDTRRLVVLLLTAVWGLRLGLHIGRRNLGHGQDPRYTRLLASREGGSLVVFLVRQVYGLQGLLIVLVSLPVQLAMYESAPLGVVGAVGIAIWVVGFTFEAVGDWQLSRFKADPANEGRIMDRGLWAWTRHPNYFGDSCVWVGLWVLALGHWAGLLTVIAPFVMTKLLVSYSGKKLLEKGMRRKRGAAYEDYIARTSGFFPMPPKRRAARTSA</sequence>
<dbReference type="InterPro" id="IPR010721">
    <property type="entry name" value="UstE-like"/>
</dbReference>
<keyword evidence="1" id="KW-1133">Transmembrane helix</keyword>
<feature type="transmembrane region" description="Helical" evidence="1">
    <location>
        <begin position="110"/>
        <end position="134"/>
    </location>
</feature>
<dbReference type="OrthoDB" id="9779233at2"/>
<feature type="transmembrane region" description="Helical" evidence="1">
    <location>
        <begin position="204"/>
        <end position="228"/>
    </location>
</feature>
<accession>A0A5P8FRC4</accession>
<name>A0A5P8FRC4_9MICO</name>
<dbReference type="EMBL" id="CP044548">
    <property type="protein sequence ID" value="QFQ31534.1"/>
    <property type="molecule type" value="Genomic_DNA"/>
</dbReference>
<dbReference type="GO" id="GO:0016020">
    <property type="term" value="C:membrane"/>
    <property type="evidence" value="ECO:0007669"/>
    <property type="project" value="TreeGrafter"/>
</dbReference>
<dbReference type="PANTHER" id="PTHR32251:SF17">
    <property type="entry name" value="STEROID 5-ALPHA REDUCTASE C-TERMINAL DOMAIN-CONTAINING PROTEIN"/>
    <property type="match status" value="1"/>
</dbReference>
<dbReference type="PANTHER" id="PTHR32251">
    <property type="entry name" value="3-OXO-5-ALPHA-STEROID 4-DEHYDROGENASE"/>
    <property type="match status" value="1"/>
</dbReference>
<dbReference type="PROSITE" id="PS50244">
    <property type="entry name" value="S5A_REDUCTASE"/>
    <property type="match status" value="1"/>
</dbReference>
<dbReference type="RefSeq" id="WP_123092730.1">
    <property type="nucleotide sequence ID" value="NZ_BAAAKD010000021.1"/>
</dbReference>
<evidence type="ECO:0000313" key="2">
    <source>
        <dbReference type="EMBL" id="QFQ31534.1"/>
    </source>
</evidence>
<evidence type="ECO:0000256" key="1">
    <source>
        <dbReference type="SAM" id="Phobius"/>
    </source>
</evidence>
<feature type="transmembrane region" description="Helical" evidence="1">
    <location>
        <begin position="12"/>
        <end position="33"/>
    </location>
</feature>
<proteinExistence type="predicted"/>
<dbReference type="Proteomes" id="UP000271708">
    <property type="component" value="Chromosome"/>
</dbReference>
<gene>
    <name evidence="2" type="ORF">EEW87_016120</name>
</gene>
<dbReference type="Gene3D" id="1.20.120.1630">
    <property type="match status" value="1"/>
</dbReference>
<dbReference type="AlphaFoldDB" id="A0A5P8FRC4"/>
<dbReference type="GeneID" id="59162719"/>
<feature type="transmembrane region" description="Helical" evidence="1">
    <location>
        <begin position="146"/>
        <end position="166"/>
    </location>
</feature>
<keyword evidence="1" id="KW-0812">Transmembrane</keyword>
<reference evidence="2 3" key="1">
    <citation type="submission" date="2019-09" db="EMBL/GenBank/DDBJ databases">
        <title>Complete Genome Sequence of Janibacter melonis M714 with both human health impact and industrial applications.</title>
        <authorList>
            <person name="Jin M."/>
            <person name="Zhao Q.R."/>
        </authorList>
    </citation>
    <scope>NUCLEOTIDE SEQUENCE [LARGE SCALE GENOMIC DNA]</scope>
    <source>
        <strain evidence="2 3">M714</strain>
    </source>
</reference>
<feature type="transmembrane region" description="Helical" evidence="1">
    <location>
        <begin position="71"/>
        <end position="89"/>
    </location>
</feature>
<dbReference type="KEGG" id="jme:EEW87_016120"/>